<organism evidence="2 3">
    <name type="scientific">Methylocella tundrae</name>
    <dbReference type="NCBI Taxonomy" id="227605"/>
    <lineage>
        <taxon>Bacteria</taxon>
        <taxon>Pseudomonadati</taxon>
        <taxon>Pseudomonadota</taxon>
        <taxon>Alphaproteobacteria</taxon>
        <taxon>Hyphomicrobiales</taxon>
        <taxon>Beijerinckiaceae</taxon>
        <taxon>Methylocella</taxon>
    </lineage>
</organism>
<evidence type="ECO:0000256" key="1">
    <source>
        <dbReference type="SAM" id="MobiDB-lite"/>
    </source>
</evidence>
<dbReference type="Pfam" id="PF10116">
    <property type="entry name" value="Host_attach"/>
    <property type="match status" value="1"/>
</dbReference>
<protein>
    <recommendedName>
        <fullName evidence="4">Host attachment protein</fullName>
    </recommendedName>
</protein>
<accession>A0A4V6IMR9</accession>
<evidence type="ECO:0000313" key="2">
    <source>
        <dbReference type="EMBL" id="VFU09641.1"/>
    </source>
</evidence>
<evidence type="ECO:0000313" key="3">
    <source>
        <dbReference type="Proteomes" id="UP000294360"/>
    </source>
</evidence>
<name>A0A4V6IMR9_METTU</name>
<feature type="compositionally biased region" description="Basic and acidic residues" evidence="1">
    <location>
        <begin position="35"/>
        <end position="56"/>
    </location>
</feature>
<reference evidence="2 3" key="1">
    <citation type="submission" date="2019-03" db="EMBL/GenBank/DDBJ databases">
        <authorList>
            <person name="Kox A.R. M."/>
        </authorList>
    </citation>
    <scope>NUCLEOTIDE SEQUENCE [LARGE SCALE GENOMIC DNA]</scope>
    <source>
        <strain evidence="2">MTUNDRAET4 annotated genome</strain>
    </source>
</reference>
<feature type="region of interest" description="Disordered" evidence="1">
    <location>
        <begin position="132"/>
        <end position="154"/>
    </location>
</feature>
<dbReference type="InterPro" id="IPR019291">
    <property type="entry name" value="Host_attachment_protein"/>
</dbReference>
<evidence type="ECO:0008006" key="4">
    <source>
        <dbReference type="Google" id="ProtNLM"/>
    </source>
</evidence>
<dbReference type="KEGG" id="mtun:MTUNDRAET4_2754"/>
<dbReference type="Proteomes" id="UP000294360">
    <property type="component" value="Chromosome"/>
</dbReference>
<sequence>MVKHIKLWIVVADGEHARIVAPREDGVLETHDRIDSESAHLRSKDIGSDRPGRVHESATTAHHSAEPRTDPHEAAKERFGRNLGHWLTEQSRQGAFDELLLVAPSHILTDLREELDRPAAEKLRGVLAKDLTKTPDDELQPHLSEWVRPPQRVR</sequence>
<gene>
    <name evidence="2" type="ORF">MTUNDRAET4_2754</name>
</gene>
<feature type="region of interest" description="Disordered" evidence="1">
    <location>
        <begin position="35"/>
        <end position="74"/>
    </location>
</feature>
<proteinExistence type="predicted"/>
<dbReference type="RefSeq" id="WP_166795940.1">
    <property type="nucleotide sequence ID" value="NZ_CP139089.1"/>
</dbReference>
<dbReference type="EMBL" id="LR536450">
    <property type="protein sequence ID" value="VFU09641.1"/>
    <property type="molecule type" value="Genomic_DNA"/>
</dbReference>
<feature type="compositionally biased region" description="Basic and acidic residues" evidence="1">
    <location>
        <begin position="63"/>
        <end position="74"/>
    </location>
</feature>
<dbReference type="AlphaFoldDB" id="A0A4V6IMR9"/>